<keyword evidence="9" id="KW-1185">Reference proteome</keyword>
<comment type="caution">
    <text evidence="8">The sequence shown here is derived from an EMBL/GenBank/DDBJ whole genome shotgun (WGS) entry which is preliminary data.</text>
</comment>
<evidence type="ECO:0000259" key="7">
    <source>
        <dbReference type="PROSITE" id="PS50296"/>
    </source>
</evidence>
<evidence type="ECO:0000256" key="5">
    <source>
        <dbReference type="ARBA" id="ARBA00042714"/>
    </source>
</evidence>
<protein>
    <recommendedName>
        <fullName evidence="6">Eukaryotic translation initiation factor eIF1</fullName>
    </recommendedName>
    <alternativeName>
        <fullName evidence="5">Protein translation factor SUI1 homolog</fullName>
    </alternativeName>
</protein>
<dbReference type="InterPro" id="IPR001950">
    <property type="entry name" value="SUI1"/>
</dbReference>
<comment type="function">
    <text evidence="1">Probably involved in translation.</text>
</comment>
<accession>A0A1Y3B4K2</accession>
<evidence type="ECO:0000256" key="2">
    <source>
        <dbReference type="ARBA" id="ARBA00005422"/>
    </source>
</evidence>
<dbReference type="Pfam" id="PF01253">
    <property type="entry name" value="SUI1"/>
    <property type="match status" value="1"/>
</dbReference>
<dbReference type="InterPro" id="IPR005874">
    <property type="entry name" value="SUI1_euk"/>
</dbReference>
<dbReference type="AlphaFoldDB" id="A0A1Y3B4K2"/>
<sequence>MSSTTNIQKNPLNLRNFDPFADAFRGDDTGTQDGLIHIRIQQRSGRKTLTTVQGIADNFDKKKIVKACKKEFACNGTVVDHPEYGEVIQLQGDQRNNIVEFLTKIGIAKSEQLKVHGF</sequence>
<dbReference type="EMBL" id="MUJZ01040462">
    <property type="protein sequence ID" value="OTF75772.1"/>
    <property type="molecule type" value="Genomic_DNA"/>
</dbReference>
<proteinExistence type="inferred from homology"/>
<dbReference type="PANTHER" id="PTHR10388">
    <property type="entry name" value="EUKARYOTIC TRANSLATION INITIATION FACTOR SUI1"/>
    <property type="match status" value="1"/>
</dbReference>
<evidence type="ECO:0000313" key="8">
    <source>
        <dbReference type="EMBL" id="OTF75772.1"/>
    </source>
</evidence>
<evidence type="ECO:0000256" key="6">
    <source>
        <dbReference type="ARBA" id="ARBA00071306"/>
    </source>
</evidence>
<name>A0A1Y3B4K2_EURMA</name>
<evidence type="ECO:0000256" key="1">
    <source>
        <dbReference type="ARBA" id="ARBA00003130"/>
    </source>
</evidence>
<dbReference type="FunFam" id="3.30.780.10:FF:000010">
    <property type="entry name" value="Protein translation factor SUI1"/>
    <property type="match status" value="1"/>
</dbReference>
<reference evidence="8 9" key="1">
    <citation type="submission" date="2017-03" db="EMBL/GenBank/DDBJ databases">
        <title>Genome Survey of Euroglyphus maynei.</title>
        <authorList>
            <person name="Arlian L.G."/>
            <person name="Morgan M.S."/>
            <person name="Rider S.D."/>
        </authorList>
    </citation>
    <scope>NUCLEOTIDE SEQUENCE [LARGE SCALE GENOMIC DNA]</scope>
    <source>
        <strain evidence="8">Arlian Lab</strain>
        <tissue evidence="8">Whole body</tissue>
    </source>
</reference>
<keyword evidence="4" id="KW-0648">Protein biosynthesis</keyword>
<evidence type="ECO:0000313" key="9">
    <source>
        <dbReference type="Proteomes" id="UP000194236"/>
    </source>
</evidence>
<dbReference type="PROSITE" id="PS50296">
    <property type="entry name" value="SUI1"/>
    <property type="match status" value="1"/>
</dbReference>
<comment type="similarity">
    <text evidence="2">Belongs to the SUI1 family.</text>
</comment>
<dbReference type="SUPFAM" id="SSF55159">
    <property type="entry name" value="eIF1-like"/>
    <property type="match status" value="1"/>
</dbReference>
<feature type="domain" description="SUI1" evidence="7">
    <location>
        <begin position="36"/>
        <end position="106"/>
    </location>
</feature>
<gene>
    <name evidence="8" type="ORF">BLA29_004351</name>
</gene>
<keyword evidence="3" id="KW-0810">Translation regulation</keyword>
<dbReference type="GO" id="GO:0003743">
    <property type="term" value="F:translation initiation factor activity"/>
    <property type="evidence" value="ECO:0007669"/>
    <property type="project" value="InterPro"/>
</dbReference>
<dbReference type="PIRSF" id="PIRSF004499">
    <property type="entry name" value="SUI1_euk"/>
    <property type="match status" value="1"/>
</dbReference>
<dbReference type="OrthoDB" id="10248435at2759"/>
<dbReference type="InterPro" id="IPR036877">
    <property type="entry name" value="SUI1_dom_sf"/>
</dbReference>
<dbReference type="Proteomes" id="UP000194236">
    <property type="component" value="Unassembled WGS sequence"/>
</dbReference>
<dbReference type="Gene3D" id="3.30.780.10">
    <property type="entry name" value="SUI1-like domain"/>
    <property type="match status" value="1"/>
</dbReference>
<evidence type="ECO:0000256" key="4">
    <source>
        <dbReference type="ARBA" id="ARBA00022917"/>
    </source>
</evidence>
<evidence type="ECO:0000256" key="3">
    <source>
        <dbReference type="ARBA" id="ARBA00022845"/>
    </source>
</evidence>
<dbReference type="GO" id="GO:0006417">
    <property type="term" value="P:regulation of translation"/>
    <property type="evidence" value="ECO:0007669"/>
    <property type="project" value="UniProtKB-KW"/>
</dbReference>
<dbReference type="NCBIfam" id="TIGR01160">
    <property type="entry name" value="SUI1_MOF2"/>
    <property type="match status" value="1"/>
</dbReference>
<dbReference type="CDD" id="cd11566">
    <property type="entry name" value="eIF1_SUI1"/>
    <property type="match status" value="1"/>
</dbReference>
<organism evidence="8 9">
    <name type="scientific">Euroglyphus maynei</name>
    <name type="common">Mayne's house dust mite</name>
    <dbReference type="NCBI Taxonomy" id="6958"/>
    <lineage>
        <taxon>Eukaryota</taxon>
        <taxon>Metazoa</taxon>
        <taxon>Ecdysozoa</taxon>
        <taxon>Arthropoda</taxon>
        <taxon>Chelicerata</taxon>
        <taxon>Arachnida</taxon>
        <taxon>Acari</taxon>
        <taxon>Acariformes</taxon>
        <taxon>Sarcoptiformes</taxon>
        <taxon>Astigmata</taxon>
        <taxon>Psoroptidia</taxon>
        <taxon>Analgoidea</taxon>
        <taxon>Pyroglyphidae</taxon>
        <taxon>Pyroglyphinae</taxon>
        <taxon>Euroglyphus</taxon>
    </lineage>
</organism>